<evidence type="ECO:0000313" key="1">
    <source>
        <dbReference type="Proteomes" id="UP000095283"/>
    </source>
</evidence>
<evidence type="ECO:0000313" key="2">
    <source>
        <dbReference type="WBParaSite" id="Hba_03382"/>
    </source>
</evidence>
<name>A0A1I7WEJ4_HETBA</name>
<dbReference type="AlphaFoldDB" id="A0A1I7WEJ4"/>
<keyword evidence="1" id="KW-1185">Reference proteome</keyword>
<organism evidence="1 2">
    <name type="scientific">Heterorhabditis bacteriophora</name>
    <name type="common">Entomopathogenic nematode worm</name>
    <dbReference type="NCBI Taxonomy" id="37862"/>
    <lineage>
        <taxon>Eukaryota</taxon>
        <taxon>Metazoa</taxon>
        <taxon>Ecdysozoa</taxon>
        <taxon>Nematoda</taxon>
        <taxon>Chromadorea</taxon>
        <taxon>Rhabditida</taxon>
        <taxon>Rhabditina</taxon>
        <taxon>Rhabditomorpha</taxon>
        <taxon>Strongyloidea</taxon>
        <taxon>Heterorhabditidae</taxon>
        <taxon>Heterorhabditis</taxon>
    </lineage>
</organism>
<sequence>MRIEEAWKAGFTGRGVSVSILVRPHMIRMNGPQFSLVRKRSNL</sequence>
<protein>
    <submittedName>
        <fullName evidence="2">Uncharacterized protein</fullName>
    </submittedName>
</protein>
<dbReference type="Proteomes" id="UP000095283">
    <property type="component" value="Unplaced"/>
</dbReference>
<reference evidence="2" key="1">
    <citation type="submission" date="2016-11" db="UniProtKB">
        <authorList>
            <consortium name="WormBaseParasite"/>
        </authorList>
    </citation>
    <scope>IDENTIFICATION</scope>
</reference>
<dbReference type="WBParaSite" id="Hba_03382">
    <property type="protein sequence ID" value="Hba_03382"/>
    <property type="gene ID" value="Hba_03382"/>
</dbReference>
<proteinExistence type="predicted"/>
<accession>A0A1I7WEJ4</accession>